<evidence type="ECO:0000313" key="3">
    <source>
        <dbReference type="Proteomes" id="UP000799766"/>
    </source>
</evidence>
<accession>A0A6A6PCT4</accession>
<dbReference type="AlphaFoldDB" id="A0A6A6PCT4"/>
<gene>
    <name evidence="2" type="ORF">BDY21DRAFT_871</name>
</gene>
<organism evidence="2 3">
    <name type="scientific">Lineolata rhizophorae</name>
    <dbReference type="NCBI Taxonomy" id="578093"/>
    <lineage>
        <taxon>Eukaryota</taxon>
        <taxon>Fungi</taxon>
        <taxon>Dikarya</taxon>
        <taxon>Ascomycota</taxon>
        <taxon>Pezizomycotina</taxon>
        <taxon>Dothideomycetes</taxon>
        <taxon>Dothideomycetes incertae sedis</taxon>
        <taxon>Lineolatales</taxon>
        <taxon>Lineolataceae</taxon>
        <taxon>Lineolata</taxon>
    </lineage>
</organism>
<feature type="compositionally biased region" description="Basic residues" evidence="1">
    <location>
        <begin position="216"/>
        <end position="228"/>
    </location>
</feature>
<keyword evidence="3" id="KW-1185">Reference proteome</keyword>
<feature type="region of interest" description="Disordered" evidence="1">
    <location>
        <begin position="52"/>
        <end position="82"/>
    </location>
</feature>
<reference evidence="2" key="1">
    <citation type="journal article" date="2020" name="Stud. Mycol.">
        <title>101 Dothideomycetes genomes: a test case for predicting lifestyles and emergence of pathogens.</title>
        <authorList>
            <person name="Haridas S."/>
            <person name="Albert R."/>
            <person name="Binder M."/>
            <person name="Bloem J."/>
            <person name="Labutti K."/>
            <person name="Salamov A."/>
            <person name="Andreopoulos B."/>
            <person name="Baker S."/>
            <person name="Barry K."/>
            <person name="Bills G."/>
            <person name="Bluhm B."/>
            <person name="Cannon C."/>
            <person name="Castanera R."/>
            <person name="Culley D."/>
            <person name="Daum C."/>
            <person name="Ezra D."/>
            <person name="Gonzalez J."/>
            <person name="Henrissat B."/>
            <person name="Kuo A."/>
            <person name="Liang C."/>
            <person name="Lipzen A."/>
            <person name="Lutzoni F."/>
            <person name="Magnuson J."/>
            <person name="Mondo S."/>
            <person name="Nolan M."/>
            <person name="Ohm R."/>
            <person name="Pangilinan J."/>
            <person name="Park H.-J."/>
            <person name="Ramirez L."/>
            <person name="Alfaro M."/>
            <person name="Sun H."/>
            <person name="Tritt A."/>
            <person name="Yoshinaga Y."/>
            <person name="Zwiers L.-H."/>
            <person name="Turgeon B."/>
            <person name="Goodwin S."/>
            <person name="Spatafora J."/>
            <person name="Crous P."/>
            <person name="Grigoriev I."/>
        </authorList>
    </citation>
    <scope>NUCLEOTIDE SEQUENCE</scope>
    <source>
        <strain evidence="2">ATCC 16933</strain>
    </source>
</reference>
<sequence>MVCRSSPPALQVDRGICVARITYGGLAARHQTRVWEGEGSLDRLIASTQLAHPPRSTLGRSGPCPPAQRSAGGEGRAGRRPGVTEAHLVKRVGRDSVAREGERESVCVCAGWSAAIQSMPPGVLRRASARGSFFLGLLLSWEEDEKAASRRVASSPVQTRHGYGRGGGSAPAAEAAFGCRYMRRRGCQVRRMYIQVLHIRLRTCYIERSGSTIRCRTPRRPKASRRRASGAAAPAPSHHMQPSTYLPTLIHPSVHPAGEPPPRICTYRAYRPCSLARGRAE</sequence>
<dbReference type="Proteomes" id="UP000799766">
    <property type="component" value="Unassembled WGS sequence"/>
</dbReference>
<name>A0A6A6PCT4_9PEZI</name>
<evidence type="ECO:0000313" key="2">
    <source>
        <dbReference type="EMBL" id="KAF2461784.1"/>
    </source>
</evidence>
<feature type="region of interest" description="Disordered" evidence="1">
    <location>
        <begin position="216"/>
        <end position="242"/>
    </location>
</feature>
<protein>
    <submittedName>
        <fullName evidence="2">Uncharacterized protein</fullName>
    </submittedName>
</protein>
<proteinExistence type="predicted"/>
<evidence type="ECO:0000256" key="1">
    <source>
        <dbReference type="SAM" id="MobiDB-lite"/>
    </source>
</evidence>
<dbReference type="EMBL" id="MU001670">
    <property type="protein sequence ID" value="KAF2461784.1"/>
    <property type="molecule type" value="Genomic_DNA"/>
</dbReference>